<name>A0A1I2IPC5_9BACT</name>
<protein>
    <submittedName>
        <fullName evidence="1">SpoIIAA-like</fullName>
    </submittedName>
</protein>
<dbReference type="Proteomes" id="UP000198964">
    <property type="component" value="Unassembled WGS sequence"/>
</dbReference>
<accession>A0A1I2IPC5</accession>
<organism evidence="1 2">
    <name type="scientific">Sunxiuqinia elliptica</name>
    <dbReference type="NCBI Taxonomy" id="655355"/>
    <lineage>
        <taxon>Bacteria</taxon>
        <taxon>Pseudomonadati</taxon>
        <taxon>Bacteroidota</taxon>
        <taxon>Bacteroidia</taxon>
        <taxon>Marinilabiliales</taxon>
        <taxon>Prolixibacteraceae</taxon>
        <taxon>Sunxiuqinia</taxon>
    </lineage>
</organism>
<sequence>MGIIHARFYGETPLSVFEEYFQYLANNVTTDTIRILQDHGKALPTIKPSEIDKLAHYCNLYLAGFSKVKIAYVSDTPKGIALAMLFKDQIDSTKFSIKIFSERDTALEWLSPHTKPHLIGLI</sequence>
<evidence type="ECO:0000313" key="1">
    <source>
        <dbReference type="EMBL" id="SFF44114.1"/>
    </source>
</evidence>
<dbReference type="AlphaFoldDB" id="A0A1I2IPC5"/>
<reference evidence="1 2" key="1">
    <citation type="submission" date="2016-10" db="EMBL/GenBank/DDBJ databases">
        <authorList>
            <person name="de Groot N.N."/>
        </authorList>
    </citation>
    <scope>NUCLEOTIDE SEQUENCE [LARGE SCALE GENOMIC DNA]</scope>
    <source>
        <strain evidence="1 2">CGMCC 1.9156</strain>
    </source>
</reference>
<evidence type="ECO:0000313" key="2">
    <source>
        <dbReference type="Proteomes" id="UP000198964"/>
    </source>
</evidence>
<proteinExistence type="predicted"/>
<dbReference type="EMBL" id="FONW01000006">
    <property type="protein sequence ID" value="SFF44114.1"/>
    <property type="molecule type" value="Genomic_DNA"/>
</dbReference>
<keyword evidence="2" id="KW-1185">Reference proteome</keyword>
<gene>
    <name evidence="1" type="ORF">SAMN05216283_106163</name>
</gene>